<reference evidence="18 19" key="1">
    <citation type="journal article" date="2015" name="Genome Biol. Evol.">
        <title>Functionally Structured Genomes in Lactobacillus kunkeei Colonizing the Honey Crop and Food Products of Honeybees and Stingless Bees.</title>
        <authorList>
            <person name="Tamarit D."/>
            <person name="Ellegaard K.M."/>
            <person name="Wikander J."/>
            <person name="Olofsson T."/>
            <person name="Vasquez A."/>
            <person name="Andersson S.G."/>
        </authorList>
    </citation>
    <scope>NUCLEOTIDE SEQUENCE [LARGE SCALE GENOMIC DNA]</scope>
    <source>
        <strain evidence="18 19">LAla</strain>
    </source>
</reference>
<evidence type="ECO:0000256" key="14">
    <source>
        <dbReference type="SAM" id="MobiDB-lite"/>
    </source>
</evidence>
<comment type="similarity">
    <text evidence="1">In the C-terminal section; belongs to the transpeptidase family.</text>
</comment>
<comment type="catalytic activity">
    <reaction evidence="12">
        <text>Preferential cleavage: (Ac)2-L-Lys-D-Ala-|-D-Ala. Also transpeptidation of peptidyl-alanyl moieties that are N-acyl substituents of D-alanine.</text>
        <dbReference type="EC" id="3.4.16.4"/>
    </reaction>
</comment>
<gene>
    <name evidence="18" type="ORF">RZ72_11510</name>
</gene>
<dbReference type="GO" id="GO:0009002">
    <property type="term" value="F:serine-type D-Ala-D-Ala carboxypeptidase activity"/>
    <property type="evidence" value="ECO:0007669"/>
    <property type="project" value="UniProtKB-EC"/>
</dbReference>
<evidence type="ECO:0000256" key="1">
    <source>
        <dbReference type="ARBA" id="ARBA00007090"/>
    </source>
</evidence>
<keyword evidence="8" id="KW-0133">Cell shape</keyword>
<sequence>MSQNNPNLGSRVQRNQKQHKSSKHATWIKKVIVGGLGFISLLIVLGSIVFMIYASSAPEISYQSLSSDNSTKIYDNSGHVISRLGVQDRDYIKSDKIPSQLKNAIVSIEDRRFYKHHGVDPIRIMGASLSNITSGSLNLQGGSTLTQQLVKLSVFSTAASDRTFKRKAQEAWLALKIERTYSKQQILEFYINKVYMGNNVYGMETASEYYFGKSLSKLSIAQTALLAGMPQSPSYYNPYAYPQYAKERRNEVLNAMASYGAITQKQAADAKKTSIKSGLVKNPKSSSFESVKEKYIDSYLKQVIQELKAKGYNTQSGLKVYTNLDLSAQKKLYDLANNDASVGFPNNTMQIGATLVNPKTGAVNAMIGNRKTDIQLGLNRAVQTDRSSGSTAKPLMDYGPAIEYLNYPTYQVVHDTPYTYAGTSTTLKDFDGRYEGTISMHKALVESRNIPAIRTLENVGVSKATDFLSSLGMSFSDPLSLQNGIGLYISTEQEAAAYSAFANNGVYHKPYLISKVVTPDNQSHDFSSEGSQVMSPATAFMMTSMLKGVMNQSNGSGTAAYIPGLYQAGKTGTTQYPDNTYNGYLPAYAAMDSWFTGYTQNYALSVWTGYDHPYQTGNYLTAAQTDIAQRIYKYEMQYISQNQTNSDWVKPSNVTAVKSGGQTEYYKDGYSSIQGDKTTGYAGGSLSSVLDSTKKQTKDTKSNKSSDDDDDKDSQKDKNEAKKSSGSNGNNNNDSNKNQQNNQNQNNNNGNNTNNANANNNNQQNNNNGNNNNH</sequence>
<evidence type="ECO:0000256" key="11">
    <source>
        <dbReference type="ARBA" id="ARBA00023316"/>
    </source>
</evidence>
<dbReference type="SUPFAM" id="SSF53955">
    <property type="entry name" value="Lysozyme-like"/>
    <property type="match status" value="1"/>
</dbReference>
<dbReference type="Proteomes" id="UP000037749">
    <property type="component" value="Unassembled WGS sequence"/>
</dbReference>
<keyword evidence="15" id="KW-1133">Transmembrane helix</keyword>
<dbReference type="GO" id="GO:0009252">
    <property type="term" value="P:peptidoglycan biosynthetic process"/>
    <property type="evidence" value="ECO:0007669"/>
    <property type="project" value="UniProtKB-KW"/>
</dbReference>
<keyword evidence="4" id="KW-0645">Protease</keyword>
<dbReference type="PANTHER" id="PTHR32282">
    <property type="entry name" value="BINDING PROTEIN TRANSPEPTIDASE, PUTATIVE-RELATED"/>
    <property type="match status" value="1"/>
</dbReference>
<feature type="compositionally biased region" description="Low complexity" evidence="14">
    <location>
        <begin position="724"/>
        <end position="774"/>
    </location>
</feature>
<keyword evidence="9" id="KW-0573">Peptidoglycan synthesis</keyword>
<keyword evidence="6 18" id="KW-0808">Transferase</keyword>
<dbReference type="RefSeq" id="WP_053796558.1">
    <property type="nucleotide sequence ID" value="NZ_JXCZ01000018.1"/>
</dbReference>
<organism evidence="18 19">
    <name type="scientific">Apilactobacillus kunkeei</name>
    <dbReference type="NCBI Taxonomy" id="148814"/>
    <lineage>
        <taxon>Bacteria</taxon>
        <taxon>Bacillati</taxon>
        <taxon>Bacillota</taxon>
        <taxon>Bacilli</taxon>
        <taxon>Lactobacillales</taxon>
        <taxon>Lactobacillaceae</taxon>
        <taxon>Apilactobacillus</taxon>
    </lineage>
</organism>
<dbReference type="InterPro" id="IPR050396">
    <property type="entry name" value="Glycosyltr_51/Transpeptidase"/>
</dbReference>
<comment type="similarity">
    <text evidence="2">In the N-terminal section; belongs to the glycosyltransferase 51 family.</text>
</comment>
<dbReference type="GO" id="GO:0008658">
    <property type="term" value="F:penicillin binding"/>
    <property type="evidence" value="ECO:0007669"/>
    <property type="project" value="InterPro"/>
</dbReference>
<dbReference type="GO" id="GO:0008955">
    <property type="term" value="F:peptidoglycan glycosyltransferase activity"/>
    <property type="evidence" value="ECO:0007669"/>
    <property type="project" value="UniProtKB-EC"/>
</dbReference>
<protein>
    <submittedName>
        <fullName evidence="18">Peptidoglycan glycosyltransferase</fullName>
    </submittedName>
</protein>
<feature type="region of interest" description="Disordered" evidence="14">
    <location>
        <begin position="1"/>
        <end position="21"/>
    </location>
</feature>
<keyword evidence="5" id="KW-0328">Glycosyltransferase</keyword>
<dbReference type="Pfam" id="PF00912">
    <property type="entry name" value="Transgly"/>
    <property type="match status" value="1"/>
</dbReference>
<evidence type="ECO:0000256" key="15">
    <source>
        <dbReference type="SAM" id="Phobius"/>
    </source>
</evidence>
<evidence type="ECO:0000256" key="12">
    <source>
        <dbReference type="ARBA" id="ARBA00034000"/>
    </source>
</evidence>
<dbReference type="AlphaFoldDB" id="A0A0M9DEJ5"/>
<dbReference type="InterPro" id="IPR036950">
    <property type="entry name" value="PBP_transglycosylase"/>
</dbReference>
<dbReference type="GO" id="GO:0008360">
    <property type="term" value="P:regulation of cell shape"/>
    <property type="evidence" value="ECO:0007669"/>
    <property type="project" value="UniProtKB-KW"/>
</dbReference>
<dbReference type="NCBIfam" id="TIGR02074">
    <property type="entry name" value="PBP_1a_fam"/>
    <property type="match status" value="1"/>
</dbReference>
<proteinExistence type="inferred from homology"/>
<evidence type="ECO:0000259" key="17">
    <source>
        <dbReference type="Pfam" id="PF00912"/>
    </source>
</evidence>
<dbReference type="GO" id="GO:0030288">
    <property type="term" value="C:outer membrane-bounded periplasmic space"/>
    <property type="evidence" value="ECO:0007669"/>
    <property type="project" value="TreeGrafter"/>
</dbReference>
<comment type="caution">
    <text evidence="18">The sequence shown here is derived from an EMBL/GenBank/DDBJ whole genome shotgun (WGS) entry which is preliminary data.</text>
</comment>
<dbReference type="PANTHER" id="PTHR32282:SF29">
    <property type="entry name" value="PENICILLIN-BINDING PROTEIN 1A"/>
    <property type="match status" value="1"/>
</dbReference>
<dbReference type="FunFam" id="1.10.3810.10:FF:000001">
    <property type="entry name" value="Penicillin-binding protein 1A"/>
    <property type="match status" value="1"/>
</dbReference>
<dbReference type="Gene3D" id="3.40.710.10">
    <property type="entry name" value="DD-peptidase/beta-lactamase superfamily"/>
    <property type="match status" value="1"/>
</dbReference>
<evidence type="ECO:0000256" key="13">
    <source>
        <dbReference type="ARBA" id="ARBA00049902"/>
    </source>
</evidence>
<dbReference type="InterPro" id="IPR001264">
    <property type="entry name" value="Glyco_trans_51"/>
</dbReference>
<evidence type="ECO:0000256" key="9">
    <source>
        <dbReference type="ARBA" id="ARBA00022984"/>
    </source>
</evidence>
<dbReference type="EMBL" id="JXCZ01000018">
    <property type="protein sequence ID" value="KOY79213.1"/>
    <property type="molecule type" value="Genomic_DNA"/>
</dbReference>
<evidence type="ECO:0000313" key="19">
    <source>
        <dbReference type="Proteomes" id="UP000037749"/>
    </source>
</evidence>
<dbReference type="SUPFAM" id="SSF56601">
    <property type="entry name" value="beta-lactamase/transpeptidase-like"/>
    <property type="match status" value="1"/>
</dbReference>
<comment type="catalytic activity">
    <reaction evidence="13">
        <text>[GlcNAc-(1-&gt;4)-Mur2Ac(oyl-L-Ala-gamma-D-Glu-L-Lys-D-Ala-D-Ala)](n)-di-trans,octa-cis-undecaprenyl diphosphate + beta-D-GlcNAc-(1-&gt;4)-Mur2Ac(oyl-L-Ala-gamma-D-Glu-L-Lys-D-Ala-D-Ala)-di-trans,octa-cis-undecaprenyl diphosphate = [GlcNAc-(1-&gt;4)-Mur2Ac(oyl-L-Ala-gamma-D-Glu-L-Lys-D-Ala-D-Ala)](n+1)-di-trans,octa-cis-undecaprenyl diphosphate + di-trans,octa-cis-undecaprenyl diphosphate + H(+)</text>
        <dbReference type="Rhea" id="RHEA:23708"/>
        <dbReference type="Rhea" id="RHEA-COMP:9602"/>
        <dbReference type="Rhea" id="RHEA-COMP:9603"/>
        <dbReference type="ChEBI" id="CHEBI:15378"/>
        <dbReference type="ChEBI" id="CHEBI:58405"/>
        <dbReference type="ChEBI" id="CHEBI:60033"/>
        <dbReference type="ChEBI" id="CHEBI:78435"/>
        <dbReference type="EC" id="2.4.99.28"/>
    </reaction>
</comment>
<accession>A0A0M9DEJ5</accession>
<feature type="compositionally biased region" description="Polar residues" evidence="14">
    <location>
        <begin position="1"/>
        <end position="13"/>
    </location>
</feature>
<keyword evidence="7" id="KW-0378">Hydrolase</keyword>
<evidence type="ECO:0000256" key="8">
    <source>
        <dbReference type="ARBA" id="ARBA00022960"/>
    </source>
</evidence>
<keyword evidence="15" id="KW-0812">Transmembrane</keyword>
<feature type="transmembrane region" description="Helical" evidence="15">
    <location>
        <begin position="31"/>
        <end position="54"/>
    </location>
</feature>
<evidence type="ECO:0000259" key="16">
    <source>
        <dbReference type="Pfam" id="PF00905"/>
    </source>
</evidence>
<keyword evidence="15" id="KW-0472">Membrane</keyword>
<dbReference type="Pfam" id="PF00905">
    <property type="entry name" value="Transpeptidase"/>
    <property type="match status" value="1"/>
</dbReference>
<keyword evidence="3" id="KW-0121">Carboxypeptidase</keyword>
<dbReference type="InterPro" id="IPR001460">
    <property type="entry name" value="PCN-bd_Tpept"/>
</dbReference>
<feature type="compositionally biased region" description="Basic and acidic residues" evidence="14">
    <location>
        <begin position="692"/>
        <end position="706"/>
    </location>
</feature>
<dbReference type="GO" id="GO:0006508">
    <property type="term" value="P:proteolysis"/>
    <property type="evidence" value="ECO:0007669"/>
    <property type="project" value="UniProtKB-KW"/>
</dbReference>
<evidence type="ECO:0000256" key="2">
    <source>
        <dbReference type="ARBA" id="ARBA00007739"/>
    </source>
</evidence>
<dbReference type="InterPro" id="IPR012338">
    <property type="entry name" value="Beta-lactam/transpept-like"/>
</dbReference>
<dbReference type="PATRIC" id="fig|148814.9.peg.668"/>
<evidence type="ECO:0000256" key="4">
    <source>
        <dbReference type="ARBA" id="ARBA00022670"/>
    </source>
</evidence>
<evidence type="ECO:0000256" key="5">
    <source>
        <dbReference type="ARBA" id="ARBA00022676"/>
    </source>
</evidence>
<evidence type="ECO:0000256" key="3">
    <source>
        <dbReference type="ARBA" id="ARBA00022645"/>
    </source>
</evidence>
<dbReference type="InterPro" id="IPR023346">
    <property type="entry name" value="Lysozyme-like_dom_sf"/>
</dbReference>
<feature type="compositionally biased region" description="Basic and acidic residues" evidence="14">
    <location>
        <begin position="713"/>
        <end position="723"/>
    </location>
</feature>
<dbReference type="GO" id="GO:0071555">
    <property type="term" value="P:cell wall organization"/>
    <property type="evidence" value="ECO:0007669"/>
    <property type="project" value="UniProtKB-KW"/>
</dbReference>
<dbReference type="Gene3D" id="1.10.3810.10">
    <property type="entry name" value="Biosynthetic peptidoglycan transglycosylase-like"/>
    <property type="match status" value="1"/>
</dbReference>
<feature type="domain" description="Glycosyl transferase family 51" evidence="17">
    <location>
        <begin position="78"/>
        <end position="256"/>
    </location>
</feature>
<evidence type="ECO:0000256" key="6">
    <source>
        <dbReference type="ARBA" id="ARBA00022679"/>
    </source>
</evidence>
<evidence type="ECO:0000256" key="10">
    <source>
        <dbReference type="ARBA" id="ARBA00023268"/>
    </source>
</evidence>
<evidence type="ECO:0000256" key="7">
    <source>
        <dbReference type="ARBA" id="ARBA00022801"/>
    </source>
</evidence>
<feature type="region of interest" description="Disordered" evidence="14">
    <location>
        <begin position="686"/>
        <end position="774"/>
    </location>
</feature>
<keyword evidence="11" id="KW-0961">Cell wall biogenesis/degradation</keyword>
<evidence type="ECO:0000313" key="18">
    <source>
        <dbReference type="EMBL" id="KOY79213.1"/>
    </source>
</evidence>
<keyword evidence="10" id="KW-0511">Multifunctional enzyme</keyword>
<name>A0A0M9DEJ5_9LACO</name>
<feature type="domain" description="Penicillin-binding protein transpeptidase" evidence="16">
    <location>
        <begin position="352"/>
        <end position="631"/>
    </location>
</feature>